<evidence type="ECO:0000259" key="2">
    <source>
        <dbReference type="Pfam" id="PF20722"/>
    </source>
</evidence>
<dbReference type="InterPro" id="IPR049233">
    <property type="entry name" value="DUF6830"/>
</dbReference>
<organism evidence="3 4">
    <name type="scientific">Crepidotus variabilis</name>
    <dbReference type="NCBI Taxonomy" id="179855"/>
    <lineage>
        <taxon>Eukaryota</taxon>
        <taxon>Fungi</taxon>
        <taxon>Dikarya</taxon>
        <taxon>Basidiomycota</taxon>
        <taxon>Agaricomycotina</taxon>
        <taxon>Agaricomycetes</taxon>
        <taxon>Agaricomycetidae</taxon>
        <taxon>Agaricales</taxon>
        <taxon>Agaricineae</taxon>
        <taxon>Crepidotaceae</taxon>
        <taxon>Crepidotus</taxon>
    </lineage>
</organism>
<dbReference type="EMBL" id="MU158076">
    <property type="protein sequence ID" value="KAF9521411.1"/>
    <property type="molecule type" value="Genomic_DNA"/>
</dbReference>
<gene>
    <name evidence="3" type="ORF">CPB83DRAFT_900761</name>
</gene>
<dbReference type="Pfam" id="PF20722">
    <property type="entry name" value="DUF6830"/>
    <property type="match status" value="1"/>
</dbReference>
<reference evidence="3" key="1">
    <citation type="submission" date="2020-11" db="EMBL/GenBank/DDBJ databases">
        <authorList>
            <consortium name="DOE Joint Genome Institute"/>
            <person name="Ahrendt S."/>
            <person name="Riley R."/>
            <person name="Andreopoulos W."/>
            <person name="Labutti K."/>
            <person name="Pangilinan J."/>
            <person name="Ruiz-Duenas F.J."/>
            <person name="Barrasa J.M."/>
            <person name="Sanchez-Garcia M."/>
            <person name="Camarero S."/>
            <person name="Miyauchi S."/>
            <person name="Serrano A."/>
            <person name="Linde D."/>
            <person name="Babiker R."/>
            <person name="Drula E."/>
            <person name="Ayuso-Fernandez I."/>
            <person name="Pacheco R."/>
            <person name="Padilla G."/>
            <person name="Ferreira P."/>
            <person name="Barriuso J."/>
            <person name="Kellner H."/>
            <person name="Castanera R."/>
            <person name="Alfaro M."/>
            <person name="Ramirez L."/>
            <person name="Pisabarro A.G."/>
            <person name="Kuo A."/>
            <person name="Tritt A."/>
            <person name="Lipzen A."/>
            <person name="He G."/>
            <person name="Yan M."/>
            <person name="Ng V."/>
            <person name="Cullen D."/>
            <person name="Martin F."/>
            <person name="Rosso M.-N."/>
            <person name="Henrissat B."/>
            <person name="Hibbett D."/>
            <person name="Martinez A.T."/>
            <person name="Grigoriev I.V."/>
        </authorList>
    </citation>
    <scope>NUCLEOTIDE SEQUENCE</scope>
    <source>
        <strain evidence="3">CBS 506.95</strain>
    </source>
</reference>
<comment type="caution">
    <text evidence="3">The sequence shown here is derived from an EMBL/GenBank/DDBJ whole genome shotgun (WGS) entry which is preliminary data.</text>
</comment>
<protein>
    <recommendedName>
        <fullName evidence="2">DUF6830 domain-containing protein</fullName>
    </recommendedName>
</protein>
<proteinExistence type="predicted"/>
<sequence>MAPSRNPKPGLADASSNKKKSQSVAELAHCPNCLKSDFKSFKGLTIHLTKNLECRIAVKNLRKAQRKDIVGGKRQRSRSRSPSQLPEEDPKTVNEVVQGWDMEYEEMYHFVDDTVEREEEDVEMGEPGPGPSTQANRRAQEIRNRAYRVHVLYEEDDSRVVEEDMNAGKVIKMDESLHKRWKKLFQGMDNSDDETENLVASAAGERNPFYPFASELDYRVGRWAVKDGIGQNSLDRFLAIPGVVEKLGLSFSNVRTLYQTIDEIPEKAGEWKTDHMHFKDMPDLQYTVHYRDPLEAVKALWGDTELSSHIVTRPKKIFSDASKSKRIYTEMWTTRWWHRIQKLLPKGATVCPIIIATDKTNLTQLSGGLYAYPVYLTIGNLPKSLRRKPSKQACVLIAYLPADSSQLKGADLSKRNVGSRNQDLFHAAMHHILSPLIPAGKDGVPITSGNGEVRQVYPILACYSADFPEQCLVACAKYGTCPKCKRPATQLAEPTPGDPRTPDWTLGVIDDAQKTTTTPNEFYKQAMAQDVSGSVLKPFWKDFPYANIHASVTPDVLHQLYQGVVKYIIRWAQTLLTEKELDARVRALPPSFGVRHFSNGFSVLSQISGPERKEMTKILLGCLAGEVSNEILIAIRALLDFIYLAQYKTHDDETLGYMEEALQKFHAHKKYLIQAKLHNDLAIPKFHSLLHYIHAIKEFGTTDNYNTESFERFHIDFAKEGYRASNKRDIFPQMVSWLSRREKISMFDNYLYFKDNPPSQQPSTETTTSTSTASDPPISSKISIAKHPSFPRRPVTMIQQHHVAPLFSEHLKNFLNAFLSHPTSNARAQLFDLPFHKLDIWTQFKFEKNTLQDNDDDETEIDTVKAVPRSKDDPSGRFDTVVAFWNPAAEETGTDGVRIGRIRVIFRLPSEIQIGNGFLQDAPGVWPKDHLAYVEWYQNLSADPHPAHDTSKLHASSQLW</sequence>
<name>A0A9P6BBX3_9AGAR</name>
<accession>A0A9P6BBX3</accession>
<feature type="region of interest" description="Disordered" evidence="1">
    <location>
        <begin position="65"/>
        <end position="92"/>
    </location>
</feature>
<evidence type="ECO:0000313" key="4">
    <source>
        <dbReference type="Proteomes" id="UP000807306"/>
    </source>
</evidence>
<feature type="domain" description="DUF6830" evidence="2">
    <location>
        <begin position="779"/>
        <end position="885"/>
    </location>
</feature>
<dbReference type="InterPro" id="IPR041078">
    <property type="entry name" value="Plavaka"/>
</dbReference>
<feature type="compositionally biased region" description="Low complexity" evidence="1">
    <location>
        <begin position="757"/>
        <end position="780"/>
    </location>
</feature>
<dbReference type="OrthoDB" id="2576233at2759"/>
<feature type="region of interest" description="Disordered" evidence="1">
    <location>
        <begin position="1"/>
        <end position="24"/>
    </location>
</feature>
<feature type="region of interest" description="Disordered" evidence="1">
    <location>
        <begin position="755"/>
        <end position="780"/>
    </location>
</feature>
<dbReference type="Proteomes" id="UP000807306">
    <property type="component" value="Unassembled WGS sequence"/>
</dbReference>
<keyword evidence="4" id="KW-1185">Reference proteome</keyword>
<dbReference type="Pfam" id="PF18759">
    <property type="entry name" value="Plavaka"/>
    <property type="match status" value="1"/>
</dbReference>
<dbReference type="AlphaFoldDB" id="A0A9P6BBX3"/>
<evidence type="ECO:0000256" key="1">
    <source>
        <dbReference type="SAM" id="MobiDB-lite"/>
    </source>
</evidence>
<evidence type="ECO:0000313" key="3">
    <source>
        <dbReference type="EMBL" id="KAF9521411.1"/>
    </source>
</evidence>